<evidence type="ECO:0000313" key="1">
    <source>
        <dbReference type="EMBL" id="KAK8836551.1"/>
    </source>
</evidence>
<protein>
    <recommendedName>
        <fullName evidence="4">DUF4325 domain-containing protein</fullName>
    </recommendedName>
</protein>
<gene>
    <name evidence="1" type="ORF">M9Y10_037812</name>
    <name evidence="2" type="ORF">M9Y10_037815</name>
</gene>
<organism evidence="1 3">
    <name type="scientific">Tritrichomonas musculus</name>
    <dbReference type="NCBI Taxonomy" id="1915356"/>
    <lineage>
        <taxon>Eukaryota</taxon>
        <taxon>Metamonada</taxon>
        <taxon>Parabasalia</taxon>
        <taxon>Tritrichomonadida</taxon>
        <taxon>Tritrichomonadidae</taxon>
        <taxon>Tritrichomonas</taxon>
    </lineage>
</organism>
<name>A0ABR2GSA2_9EUKA</name>
<evidence type="ECO:0008006" key="4">
    <source>
        <dbReference type="Google" id="ProtNLM"/>
    </source>
</evidence>
<reference evidence="1 3" key="1">
    <citation type="submission" date="2024-04" db="EMBL/GenBank/DDBJ databases">
        <title>Tritrichomonas musculus Genome.</title>
        <authorList>
            <person name="Alves-Ferreira E."/>
            <person name="Grigg M."/>
            <person name="Lorenzi H."/>
            <person name="Galac M."/>
        </authorList>
    </citation>
    <scope>NUCLEOTIDE SEQUENCE [LARGE SCALE GENOMIC DNA]</scope>
    <source>
        <strain evidence="1 3">EAF2021</strain>
    </source>
</reference>
<evidence type="ECO:0000313" key="2">
    <source>
        <dbReference type="EMBL" id="KAK8836554.1"/>
    </source>
</evidence>
<accession>A0ABR2GSA2</accession>
<dbReference type="EMBL" id="JAPFFF010000065">
    <property type="protein sequence ID" value="KAK8836551.1"/>
    <property type="molecule type" value="Genomic_DNA"/>
</dbReference>
<dbReference type="EMBL" id="JAPFFF010000065">
    <property type="protein sequence ID" value="KAK8836554.1"/>
    <property type="molecule type" value="Genomic_DNA"/>
</dbReference>
<proteinExistence type="predicted"/>
<sequence>MLSAYYSKGCDSSELFAGSKGSQTDGFYDHLNKHNVICIDMQFFTFTHKGNPEDLFSFIQTEILKEIKLTFPDIESDTLICALKETISLCSIEMKC</sequence>
<comment type="caution">
    <text evidence="1">The sequence shown here is derived from an EMBL/GenBank/DDBJ whole genome shotgun (WGS) entry which is preliminary data.</text>
</comment>
<dbReference type="Proteomes" id="UP001470230">
    <property type="component" value="Unassembled WGS sequence"/>
</dbReference>
<evidence type="ECO:0000313" key="3">
    <source>
        <dbReference type="Proteomes" id="UP001470230"/>
    </source>
</evidence>
<keyword evidence="3" id="KW-1185">Reference proteome</keyword>